<comment type="subcellular location">
    <subcellularLocation>
        <location evidence="1">Cell membrane</location>
        <topology evidence="1">Multi-pass membrane protein</topology>
    </subcellularLocation>
</comment>
<organism evidence="8 9">
    <name type="scientific">Dubosiella newyorkensis</name>
    <dbReference type="NCBI Taxonomy" id="1862672"/>
    <lineage>
        <taxon>Bacteria</taxon>
        <taxon>Bacillati</taxon>
        <taxon>Bacillota</taxon>
        <taxon>Erysipelotrichia</taxon>
        <taxon>Erysipelotrichales</taxon>
        <taxon>Erysipelotrichaceae</taxon>
        <taxon>Dubosiella</taxon>
    </lineage>
</organism>
<dbReference type="Proteomes" id="UP000186705">
    <property type="component" value="Unassembled WGS sequence"/>
</dbReference>
<comment type="caution">
    <text evidence="8">The sequence shown here is derived from an EMBL/GenBank/DDBJ whole genome shotgun (WGS) entry which is preliminary data.</text>
</comment>
<evidence type="ECO:0000313" key="8">
    <source>
        <dbReference type="EMBL" id="OLU47007.1"/>
    </source>
</evidence>
<dbReference type="Pfam" id="PF00005">
    <property type="entry name" value="ABC_tran"/>
    <property type="match status" value="1"/>
</dbReference>
<gene>
    <name evidence="8" type="ORF">BO225_03660</name>
</gene>
<dbReference type="GO" id="GO:0016887">
    <property type="term" value="F:ATP hydrolysis activity"/>
    <property type="evidence" value="ECO:0007669"/>
    <property type="project" value="InterPro"/>
</dbReference>
<feature type="domain" description="ABC transporter" evidence="6">
    <location>
        <begin position="84"/>
        <end position="300"/>
    </location>
</feature>
<evidence type="ECO:0000256" key="5">
    <source>
        <dbReference type="SAM" id="Phobius"/>
    </source>
</evidence>
<dbReference type="AlphaFoldDB" id="A0A1U7NNT9"/>
<keyword evidence="9" id="KW-1185">Reference proteome</keyword>
<dbReference type="InterPro" id="IPR027417">
    <property type="entry name" value="P-loop_NTPase"/>
</dbReference>
<dbReference type="InterPro" id="IPR003439">
    <property type="entry name" value="ABC_transporter-like_ATP-bd"/>
</dbReference>
<dbReference type="GO" id="GO:0005886">
    <property type="term" value="C:plasma membrane"/>
    <property type="evidence" value="ECO:0007669"/>
    <property type="project" value="UniProtKB-SubCell"/>
</dbReference>
<dbReference type="STRING" id="1862672.BO225_03660"/>
<name>A0A1U7NNT9_9FIRM</name>
<proteinExistence type="predicted"/>
<evidence type="ECO:0000256" key="4">
    <source>
        <dbReference type="ARBA" id="ARBA00023136"/>
    </source>
</evidence>
<dbReference type="InterPro" id="IPR036640">
    <property type="entry name" value="ABC1_TM_sf"/>
</dbReference>
<dbReference type="GO" id="GO:0015421">
    <property type="term" value="F:ABC-type oligopeptide transporter activity"/>
    <property type="evidence" value="ECO:0007669"/>
    <property type="project" value="TreeGrafter"/>
</dbReference>
<dbReference type="Gene3D" id="3.40.50.300">
    <property type="entry name" value="P-loop containing nucleotide triphosphate hydrolases"/>
    <property type="match status" value="1"/>
</dbReference>
<dbReference type="EMBL" id="MPKA01000055">
    <property type="protein sequence ID" value="OLU47007.1"/>
    <property type="molecule type" value="Genomic_DNA"/>
</dbReference>
<dbReference type="InterPro" id="IPR017871">
    <property type="entry name" value="ABC_transporter-like_CS"/>
</dbReference>
<dbReference type="Gene3D" id="1.20.1560.10">
    <property type="entry name" value="ABC transporter type 1, transmembrane domain"/>
    <property type="match status" value="1"/>
</dbReference>
<evidence type="ECO:0000259" key="6">
    <source>
        <dbReference type="PROSITE" id="PS50893"/>
    </source>
</evidence>
<dbReference type="SUPFAM" id="SSF90123">
    <property type="entry name" value="ABC transporter transmembrane region"/>
    <property type="match status" value="1"/>
</dbReference>
<protein>
    <recommendedName>
        <fullName evidence="10">ABC transporter domain-containing protein</fullName>
    </recommendedName>
</protein>
<dbReference type="InterPro" id="IPR011527">
    <property type="entry name" value="ABC1_TM_dom"/>
</dbReference>
<reference evidence="8 9" key="1">
    <citation type="submission" date="2016-11" db="EMBL/GenBank/DDBJ databases">
        <title>Description of two novel members of the family Erysipelotrichaceae: Ileibacterium lipovorans gen. nov., sp. nov. and Dubosiella newyorkensis, gen. nov., sp. nov.</title>
        <authorList>
            <person name="Cox L.M."/>
            <person name="Sohn J."/>
            <person name="Tyrrell K.L."/>
            <person name="Citron D.M."/>
            <person name="Lawson P.A."/>
            <person name="Patel N.B."/>
            <person name="Iizumi T."/>
            <person name="Perez-Perez G.I."/>
            <person name="Goldstein E.J."/>
            <person name="Blaser M.J."/>
        </authorList>
    </citation>
    <scope>NUCLEOTIDE SEQUENCE [LARGE SCALE GENOMIC DNA]</scope>
    <source>
        <strain evidence="8 9">NYU-BL-A4</strain>
    </source>
</reference>
<dbReference type="PROSITE" id="PS00211">
    <property type="entry name" value="ABC_TRANSPORTER_1"/>
    <property type="match status" value="1"/>
</dbReference>
<keyword evidence="2 5" id="KW-0812">Transmembrane</keyword>
<dbReference type="PANTHER" id="PTHR43394:SF1">
    <property type="entry name" value="ATP-BINDING CASSETTE SUB-FAMILY B MEMBER 10, MITOCHONDRIAL"/>
    <property type="match status" value="1"/>
</dbReference>
<keyword evidence="3 5" id="KW-1133">Transmembrane helix</keyword>
<keyword evidence="4 5" id="KW-0472">Membrane</keyword>
<dbReference type="PROSITE" id="PS50893">
    <property type="entry name" value="ABC_TRANSPORTER_2"/>
    <property type="match status" value="1"/>
</dbReference>
<evidence type="ECO:0000256" key="3">
    <source>
        <dbReference type="ARBA" id="ARBA00022989"/>
    </source>
</evidence>
<evidence type="ECO:0000256" key="2">
    <source>
        <dbReference type="ARBA" id="ARBA00022692"/>
    </source>
</evidence>
<evidence type="ECO:0000256" key="1">
    <source>
        <dbReference type="ARBA" id="ARBA00004651"/>
    </source>
</evidence>
<dbReference type="PROSITE" id="PS50929">
    <property type="entry name" value="ABC_TM1F"/>
    <property type="match status" value="1"/>
</dbReference>
<dbReference type="InterPro" id="IPR039421">
    <property type="entry name" value="Type_1_exporter"/>
</dbReference>
<evidence type="ECO:0000259" key="7">
    <source>
        <dbReference type="PROSITE" id="PS50929"/>
    </source>
</evidence>
<dbReference type="PANTHER" id="PTHR43394">
    <property type="entry name" value="ATP-DEPENDENT PERMEASE MDL1, MITOCHONDRIAL"/>
    <property type="match status" value="1"/>
</dbReference>
<feature type="domain" description="ABC transmembrane type-1" evidence="7">
    <location>
        <begin position="1"/>
        <end position="55"/>
    </location>
</feature>
<feature type="transmembrane region" description="Helical" evidence="5">
    <location>
        <begin position="12"/>
        <end position="36"/>
    </location>
</feature>
<accession>A0A1U7NNT9</accession>
<evidence type="ECO:0008006" key="10">
    <source>
        <dbReference type="Google" id="ProtNLM"/>
    </source>
</evidence>
<sequence length="300" mass="34679">MIISVLTQVFIFYIGGLLILNKKLSIGILIIILNYYSSLLDSIQILIEFGKEYLSAEASYDRLKKSVKDSFLRKKITKKSVKKIEFQNVSFEYEKNHKLFDISMTLEKNRIYQLSGNNGKGKSTFIFLMCGLFKDEYHGVILYDSLEQKELNIEKMNEYMISICEQDPYLFDGTINENLCCKTKKEKRADLRRLLIDFGLFDKINSLDNKFETQISSLNTILSGGEKQKIAIIRTLISDGDVLIFDEPLSALDKKSKIVFQEEISKIKDKIVIIISHEELKKIKKNIVLIKLAPKEENEI</sequence>
<evidence type="ECO:0000313" key="9">
    <source>
        <dbReference type="Proteomes" id="UP000186705"/>
    </source>
</evidence>
<dbReference type="GO" id="GO:0005524">
    <property type="term" value="F:ATP binding"/>
    <property type="evidence" value="ECO:0007669"/>
    <property type="project" value="InterPro"/>
</dbReference>
<dbReference type="SUPFAM" id="SSF52540">
    <property type="entry name" value="P-loop containing nucleoside triphosphate hydrolases"/>
    <property type="match status" value="1"/>
</dbReference>